<dbReference type="InterPro" id="IPR002492">
    <property type="entry name" value="Transposase_Tc1-like"/>
</dbReference>
<dbReference type="Gene3D" id="3.30.420.10">
    <property type="entry name" value="Ribonuclease H-like superfamily/Ribonuclease H"/>
    <property type="match status" value="1"/>
</dbReference>
<gene>
    <name evidence="4" type="ORF">ANN_23195</name>
</gene>
<dbReference type="SUPFAM" id="SSF46689">
    <property type="entry name" value="Homeodomain-like"/>
    <property type="match status" value="1"/>
</dbReference>
<comment type="caution">
    <text evidence="4">The sequence shown here is derived from an EMBL/GenBank/DDBJ whole genome shotgun (WGS) entry which is preliminary data.</text>
</comment>
<organism evidence="4 5">
    <name type="scientific">Periplaneta americana</name>
    <name type="common">American cockroach</name>
    <name type="synonym">Blatta americana</name>
    <dbReference type="NCBI Taxonomy" id="6978"/>
    <lineage>
        <taxon>Eukaryota</taxon>
        <taxon>Metazoa</taxon>
        <taxon>Ecdysozoa</taxon>
        <taxon>Arthropoda</taxon>
        <taxon>Hexapoda</taxon>
        <taxon>Insecta</taxon>
        <taxon>Pterygota</taxon>
        <taxon>Neoptera</taxon>
        <taxon>Polyneoptera</taxon>
        <taxon>Dictyoptera</taxon>
        <taxon>Blattodea</taxon>
        <taxon>Blattoidea</taxon>
        <taxon>Blattidae</taxon>
        <taxon>Blattinae</taxon>
        <taxon>Periplaneta</taxon>
    </lineage>
</organism>
<reference evidence="4 5" key="1">
    <citation type="journal article" date="2022" name="Allergy">
        <title>Genome assembly and annotation of Periplaneta americana reveal a comprehensive cockroach allergen profile.</title>
        <authorList>
            <person name="Wang L."/>
            <person name="Xiong Q."/>
            <person name="Saelim N."/>
            <person name="Wang L."/>
            <person name="Nong W."/>
            <person name="Wan A.T."/>
            <person name="Shi M."/>
            <person name="Liu X."/>
            <person name="Cao Q."/>
            <person name="Hui J.H.L."/>
            <person name="Sookrung N."/>
            <person name="Leung T.F."/>
            <person name="Tungtrongchitr A."/>
            <person name="Tsui S.K.W."/>
        </authorList>
    </citation>
    <scope>NUCLEOTIDE SEQUENCE [LARGE SCALE GENOMIC DNA]</scope>
    <source>
        <strain evidence="4">PWHHKU_190912</strain>
    </source>
</reference>
<dbReference type="Proteomes" id="UP001148838">
    <property type="component" value="Unassembled WGS sequence"/>
</dbReference>
<dbReference type="InterPro" id="IPR009057">
    <property type="entry name" value="Homeodomain-like_sf"/>
</dbReference>
<feature type="compositionally biased region" description="Acidic residues" evidence="2">
    <location>
        <begin position="355"/>
        <end position="369"/>
    </location>
</feature>
<proteinExistence type="predicted"/>
<protein>
    <recommendedName>
        <fullName evidence="3">Transposase Tc1-like domain-containing protein</fullName>
    </recommendedName>
</protein>
<feature type="region of interest" description="Disordered" evidence="2">
    <location>
        <begin position="350"/>
        <end position="504"/>
    </location>
</feature>
<dbReference type="Pfam" id="PF01498">
    <property type="entry name" value="HTH_Tnp_Tc3_2"/>
    <property type="match status" value="1"/>
</dbReference>
<sequence length="535" mass="62413">MRAEDVARAVALYDDGRSVRYIAQVMNMARSTTHDAIKRYRETLEYTRRPGSGRPRATNPNEDRYMVLRVLREHNLPATSVAQQFVNMHRPTISAKTVRRRLKASGLISSRPATGPRLLRMHLVERLRFANDHRDWRNGQWSCVLFTDESRFNLCSPDGREGVWRRRGERFSQCCISENVPYPLENKTGKYMKKYAASDIDGSHRQADVVATRPLDPTFLYDENGDQAIHINARLEQTTFNISTNVRFIFQLKRFTLRHPDVHRNLHLFWPCDNTGETSPGTSAESYQHLPLLDLMENSGKNLNQPLEQISQLRRLPANPSSAWVWGRFPFGLITWLGFSEVFPNREANVRYDDNNEDSYDEDNNEDSYDDNKEDSYDDDNNEDSYDDYNEDSYNDNNEDSYNDNNEDSYDDDNNEDSYDDNNEDSYDDNNEDSYDDDDNNEDSYDDDNNEDSYNDNNEDSYDDDGYDGDNNEDSYDNNEDSYDDDNNEDSYDDDNNEDNYNATTTKTTTMMTIMKRAKITMKKVTMIIVKSQLR</sequence>
<dbReference type="EMBL" id="JAJSOF020000025">
    <property type="protein sequence ID" value="KAJ4434632.1"/>
    <property type="molecule type" value="Genomic_DNA"/>
</dbReference>
<evidence type="ECO:0000259" key="3">
    <source>
        <dbReference type="Pfam" id="PF01498"/>
    </source>
</evidence>
<dbReference type="InterPro" id="IPR036397">
    <property type="entry name" value="RNaseH_sf"/>
</dbReference>
<name>A0ABQ8SLW9_PERAM</name>
<feature type="compositionally biased region" description="Acidic residues" evidence="2">
    <location>
        <begin position="376"/>
        <end position="498"/>
    </location>
</feature>
<evidence type="ECO:0000313" key="5">
    <source>
        <dbReference type="Proteomes" id="UP001148838"/>
    </source>
</evidence>
<keyword evidence="5" id="KW-1185">Reference proteome</keyword>
<evidence type="ECO:0000256" key="1">
    <source>
        <dbReference type="ARBA" id="ARBA00004123"/>
    </source>
</evidence>
<evidence type="ECO:0000313" key="4">
    <source>
        <dbReference type="EMBL" id="KAJ4434632.1"/>
    </source>
</evidence>
<comment type="subcellular location">
    <subcellularLocation>
        <location evidence="1">Nucleus</location>
    </subcellularLocation>
</comment>
<feature type="domain" description="Transposase Tc1-like" evidence="3">
    <location>
        <begin position="64"/>
        <end position="135"/>
    </location>
</feature>
<accession>A0ABQ8SLW9</accession>
<evidence type="ECO:0000256" key="2">
    <source>
        <dbReference type="SAM" id="MobiDB-lite"/>
    </source>
</evidence>